<evidence type="ECO:0000259" key="4">
    <source>
        <dbReference type="Pfam" id="PF21075"/>
    </source>
</evidence>
<dbReference type="InterPro" id="IPR036291">
    <property type="entry name" value="NAD(P)-bd_dom_sf"/>
</dbReference>
<dbReference type="InterPro" id="IPR028971">
    <property type="entry name" value="NAD-GDH_cat"/>
</dbReference>
<dbReference type="InterPro" id="IPR049062">
    <property type="entry name" value="NAD_Glu_DH_ACT2"/>
</dbReference>
<reference evidence="7" key="1">
    <citation type="journal article" date="2014" name="Int. J. Syst. Evol. Microbiol.">
        <title>Complete genome sequence of Corynebacterium casei LMG S-19264T (=DSM 44701T), isolated from a smear-ripened cheese.</title>
        <authorList>
            <consortium name="US DOE Joint Genome Institute (JGI-PGF)"/>
            <person name="Walter F."/>
            <person name="Albersmeier A."/>
            <person name="Kalinowski J."/>
            <person name="Ruckert C."/>
        </authorList>
    </citation>
    <scope>NUCLEOTIDE SEQUENCE</scope>
    <source>
        <strain evidence="7">CGMCC 1.15095</strain>
    </source>
</reference>
<dbReference type="InterPro" id="IPR049056">
    <property type="entry name" value="NAD_Glu_DH_HM3"/>
</dbReference>
<comment type="caution">
    <text evidence="7">The sequence shown here is derived from an EMBL/GenBank/DDBJ whole genome shotgun (WGS) entry which is preliminary data.</text>
</comment>
<dbReference type="PANTHER" id="PTHR43403">
    <property type="entry name" value="NAD-SPECIFIC GLUTAMATE DEHYDROGENASE"/>
    <property type="match status" value="1"/>
</dbReference>
<evidence type="ECO:0000259" key="5">
    <source>
        <dbReference type="Pfam" id="PF21076"/>
    </source>
</evidence>
<sequence length="1580" mass="171134">MSAGEVSVAGKTRAKSAARGYSGRLEEAIAERIRDSLLPGDGPSDAAWIDEAARTLLSAAEVRQPGEAAVDLTSASEERRFLRIALINDDMPFLVDSVAAAIAEAGLVIDRLAHPVLPVRRNARGELEGLPEGGAGETIRESMIYIETARVDARQRRALLRSLEATLADVRSAVADWPRMVEAMLADAERVEDTEGADLLRWFADGMLTQLGHVTRRRDGSHGQLLGVCRRGSRDILSAASYESAFAEFDRQVAAGDVRAPMVIKANRMASVHRRVPMDLFLVPVVNEGKVTALSVHAGIWTSAALAAPPERVPRLRLQLRELAGKLGFDPNGHTGKALAHALTTLPHDLLMGLGEHDVERLATTMTGLVDRPRPRLLVTGAPLSRHLFVFVWLPRDMLSTQMRRRIQAMIEEAAEAPTLDWSLQVEAGNLAMLRYTLDIREGGYALDEDALDQQLQVMLRGWTEAVEAALAQSMDPARAAAIAGRYADAFPMSYRSEDGPVEAAIDILHMRKVVVGEAVEGEHRHGLRDARLYRHAGDDADRLRLKIYQAEGSLPLSDAVPALENFGFRVLAEVPTSLENGRIGTIHDFTLALPVGRDVGEVLGLAPTIEDALCGVLNNEGENDAFNRLVPGLGLSKREANWLRALYRYLRQGGTHFGIATAVDALQCAPKVTLAIVDLFRAVHDPAFGGDRDEARQDAEEAIRAGLLEVTAINDDRLLRAYRDLVLAMLRTNAFASAGQLALAFKFDSTLVPGLPRPLPWREIFVYSRRVEGIHLRAGPVARGGLRWSDRRDDYRTEILGLMKAQRVKNAVIVPTGAKGGFYPKQLPDPALDRAGWAAEGQACYEVFIATLLSITDNIVADKVVHPEDIVILDGDDPYFVVAADKGTAKFSDIANGIAAYHDFWLDDAFASGGSNGYDHKAMGITARGAWLSVQRHFLEMGVDVQSEPVRVVGCGDMSGDVFGNGMLLSRAIRLIAAFDHRHIFIDPDPDPALSWAERKRLFELSHSSWDDYDKALISKGGGVFPRKLKSIPLTSEMRGALGVEAEALDPDALISAILSSPADLLWFGGIGTYVKAAGENNVAVGDPANDALRVSASELRAKVIGEGANLGVTQAGRIEFALRGGRINTDFIDNSAGVDCSDNEVNIKIAFAAARRAGKLAEKRRVELLREMTDDVAELVLEDNRLQALALSIAERGGAAAMPSHIRLIEMMEESGNLDRRTEGLGDNEVLNRRVQDGRGLTRPELAVLLSSGKLMLQDAIEKSYLPADPTLGGMLREAFPEPMQEKFGQFIAGHRLAGEIVATKLANRIVNRLGIVHPFELAEEEGVGLAQVAAAFALAACLFDLDTLWERLENAPMSEGARLALFDRTAIAVRGHMADLLRAGAGQVPPSELAERIGKHVAALAIDTDALLGERTRAYSQDLRRSLLALGAPDAEAAMVTHLVDLDGAVGIADLAAETGIDPRRLVGAFTRIGAGLGLDWAQSSAAMMSPSDPWERLLVAGLARDFQQMRLEFLRSLARDKAGKADPIAAAEEWGRHHTASIAAFRATVARAEKTVPITPAMLAQIASQARNLLGR</sequence>
<dbReference type="Gene3D" id="3.40.50.720">
    <property type="entry name" value="NAD(P)-binding Rossmann-like Domain"/>
    <property type="match status" value="1"/>
</dbReference>
<dbReference type="SUPFAM" id="SSF51735">
    <property type="entry name" value="NAD(P)-binding Rossmann-fold domains"/>
    <property type="match status" value="1"/>
</dbReference>
<dbReference type="Pfam" id="PF21076">
    <property type="entry name" value="GDH_ACT2"/>
    <property type="match status" value="1"/>
</dbReference>
<dbReference type="InterPro" id="IPR024727">
    <property type="entry name" value="NAD_Glu_DH_N_ACT1"/>
</dbReference>
<accession>A0A916X565</accession>
<evidence type="ECO:0000313" key="7">
    <source>
        <dbReference type="EMBL" id="GGC06106.1"/>
    </source>
</evidence>
<dbReference type="GO" id="GO:0006538">
    <property type="term" value="P:L-glutamate catabolic process"/>
    <property type="evidence" value="ECO:0007669"/>
    <property type="project" value="InterPro"/>
</dbReference>
<dbReference type="InterPro" id="IPR048381">
    <property type="entry name" value="GDH_C"/>
</dbReference>
<evidence type="ECO:0000259" key="2">
    <source>
        <dbReference type="Pfam" id="PF05088"/>
    </source>
</evidence>
<evidence type="ECO:0000259" key="6">
    <source>
        <dbReference type="Pfam" id="PF21077"/>
    </source>
</evidence>
<gene>
    <name evidence="7" type="ORF">GCM10011494_25900</name>
</gene>
<dbReference type="PANTHER" id="PTHR43403:SF1">
    <property type="entry name" value="NAD-SPECIFIC GLUTAMATE DEHYDROGENASE"/>
    <property type="match status" value="1"/>
</dbReference>
<dbReference type="SUPFAM" id="SSF53223">
    <property type="entry name" value="Aminoacid dehydrogenase-like, N-terminal domain"/>
    <property type="match status" value="1"/>
</dbReference>
<dbReference type="EMBL" id="BMHK01000017">
    <property type="protein sequence ID" value="GGC06106.1"/>
    <property type="molecule type" value="Genomic_DNA"/>
</dbReference>
<keyword evidence="1" id="KW-0560">Oxidoreductase</keyword>
<dbReference type="PIRSF" id="PIRSF036761">
    <property type="entry name" value="GDH_Mll4104"/>
    <property type="match status" value="1"/>
</dbReference>
<feature type="domain" description="NAD-glutamate dehydrogenase N-terminal ACT1" evidence="4">
    <location>
        <begin position="52"/>
        <end position="161"/>
    </location>
</feature>
<reference evidence="7" key="2">
    <citation type="submission" date="2020-09" db="EMBL/GenBank/DDBJ databases">
        <authorList>
            <person name="Sun Q."/>
            <person name="Zhou Y."/>
        </authorList>
    </citation>
    <scope>NUCLEOTIDE SEQUENCE</scope>
    <source>
        <strain evidence="7">CGMCC 1.15095</strain>
    </source>
</reference>
<dbReference type="InterPro" id="IPR049058">
    <property type="entry name" value="NAD_Glu_DH_HM2"/>
</dbReference>
<proteinExistence type="predicted"/>
<name>A0A916X565_9SPHN</name>
<feature type="domain" description="NAD-glutamate dehydrogenase ACT2" evidence="5">
    <location>
        <begin position="376"/>
        <end position="464"/>
    </location>
</feature>
<dbReference type="Pfam" id="PF21074">
    <property type="entry name" value="GDH_C"/>
    <property type="match status" value="1"/>
</dbReference>
<dbReference type="Pfam" id="PF21073">
    <property type="entry name" value="GDH_HM1"/>
    <property type="match status" value="1"/>
</dbReference>
<keyword evidence="8" id="KW-1185">Reference proteome</keyword>
<feature type="domain" description="NAD-specific glutamate dehydrogenase C-terminal" evidence="3">
    <location>
        <begin position="1240"/>
        <end position="1568"/>
    </location>
</feature>
<dbReference type="InterPro" id="IPR007780">
    <property type="entry name" value="NAD_Glu_DH_bac"/>
</dbReference>
<dbReference type="Pfam" id="PF21075">
    <property type="entry name" value="GDH_ACT1"/>
    <property type="match status" value="1"/>
</dbReference>
<feature type="domain" description="NAD-glutamate dehydrogenase catalytic" evidence="2">
    <location>
        <begin position="704"/>
        <end position="1195"/>
    </location>
</feature>
<dbReference type="Proteomes" id="UP000608154">
    <property type="component" value="Unassembled WGS sequence"/>
</dbReference>
<dbReference type="Pfam" id="PF21077">
    <property type="entry name" value="GDH_ACT3"/>
    <property type="match status" value="1"/>
</dbReference>
<dbReference type="Pfam" id="PF05088">
    <property type="entry name" value="Bac_GDH_CD"/>
    <property type="match status" value="1"/>
</dbReference>
<evidence type="ECO:0000313" key="8">
    <source>
        <dbReference type="Proteomes" id="UP000608154"/>
    </source>
</evidence>
<dbReference type="InterPro" id="IPR049059">
    <property type="entry name" value="NAD_Glu_DH_HM1"/>
</dbReference>
<dbReference type="InterPro" id="IPR049064">
    <property type="entry name" value="NAD_Glu_DH_ACT3"/>
</dbReference>
<feature type="domain" description="NAD-glutamate dehydrogenase ACT3" evidence="6">
    <location>
        <begin position="531"/>
        <end position="598"/>
    </location>
</feature>
<dbReference type="Pfam" id="PF21079">
    <property type="entry name" value="GDH_HM2"/>
    <property type="match status" value="1"/>
</dbReference>
<dbReference type="RefSeq" id="WP_188771970.1">
    <property type="nucleotide sequence ID" value="NZ_BMHK01000017.1"/>
</dbReference>
<protein>
    <submittedName>
        <fullName evidence="7">Glutamate dehydrogenase</fullName>
    </submittedName>
</protein>
<evidence type="ECO:0000259" key="3">
    <source>
        <dbReference type="Pfam" id="PF21074"/>
    </source>
</evidence>
<organism evidence="7 8">
    <name type="scientific">Novosphingobium endophyticum</name>
    <dbReference type="NCBI Taxonomy" id="1955250"/>
    <lineage>
        <taxon>Bacteria</taxon>
        <taxon>Pseudomonadati</taxon>
        <taxon>Pseudomonadota</taxon>
        <taxon>Alphaproteobacteria</taxon>
        <taxon>Sphingomonadales</taxon>
        <taxon>Sphingomonadaceae</taxon>
        <taxon>Novosphingobium</taxon>
    </lineage>
</organism>
<dbReference type="Pfam" id="PF21078">
    <property type="entry name" value="GDH_HM3"/>
    <property type="match status" value="1"/>
</dbReference>
<evidence type="ECO:0000256" key="1">
    <source>
        <dbReference type="ARBA" id="ARBA00023002"/>
    </source>
</evidence>
<dbReference type="InterPro" id="IPR046346">
    <property type="entry name" value="Aminoacid_DH-like_N_sf"/>
</dbReference>
<dbReference type="GO" id="GO:0004352">
    <property type="term" value="F:glutamate dehydrogenase (NAD+) activity"/>
    <property type="evidence" value="ECO:0007669"/>
    <property type="project" value="InterPro"/>
</dbReference>
<dbReference type="GO" id="GO:0004069">
    <property type="term" value="F:L-aspartate:2-oxoglutarate aminotransferase activity"/>
    <property type="evidence" value="ECO:0007669"/>
    <property type="project" value="InterPro"/>
</dbReference>